<accession>A0AB39KPZ1</accession>
<sequence>MSRHIALLRGINVGGRGLLSMADLRALAASIGFTDVKTLLQSGNMVFNAAGSPAELERKLEGALKAHAGRDILVMIRTPQEWAAIIDANPMPDFAAQHPSFYQAFFMKEPLEPAALAAALEAHEGPETFHLDGRTIYASFPGGMSQSTLMDKPLDKRIGAVTTARNWNTVLKLRDAAGA</sequence>
<dbReference type="RefSeq" id="WP_369058794.1">
    <property type="nucleotide sequence ID" value="NZ_CP158375.1"/>
</dbReference>
<reference evidence="1" key="1">
    <citation type="submission" date="2024-06" db="EMBL/GenBank/DDBJ databases">
        <title>Caulobacter inopinatus, sp. nov.</title>
        <authorList>
            <person name="Donachie S.P."/>
        </authorList>
    </citation>
    <scope>NUCLEOTIDE SEQUENCE</scope>
    <source>
        <strain evidence="1">73W</strain>
    </source>
</reference>
<dbReference type="SUPFAM" id="SSF160379">
    <property type="entry name" value="SP0830-like"/>
    <property type="match status" value="1"/>
</dbReference>
<dbReference type="InterPro" id="IPR012545">
    <property type="entry name" value="DUF1697"/>
</dbReference>
<dbReference type="PIRSF" id="PIRSF008502">
    <property type="entry name" value="UCP008502"/>
    <property type="match status" value="1"/>
</dbReference>
<dbReference type="Gene3D" id="3.30.70.1280">
    <property type="entry name" value="SP0830-like domains"/>
    <property type="match status" value="1"/>
</dbReference>
<protein>
    <submittedName>
        <fullName evidence="1">DUF1697 domain-containing protein</fullName>
    </submittedName>
</protein>
<evidence type="ECO:0000313" key="1">
    <source>
        <dbReference type="EMBL" id="XDO95935.1"/>
    </source>
</evidence>
<gene>
    <name evidence="1" type="ORF">ABOZ73_14210</name>
</gene>
<name>A0AB39KPZ1_9CAUL</name>
<dbReference type="PANTHER" id="PTHR36439:SF1">
    <property type="entry name" value="DUF1697 DOMAIN-CONTAINING PROTEIN"/>
    <property type="match status" value="1"/>
</dbReference>
<dbReference type="EMBL" id="CP158375">
    <property type="protein sequence ID" value="XDO95935.1"/>
    <property type="molecule type" value="Genomic_DNA"/>
</dbReference>
<dbReference type="PANTHER" id="PTHR36439">
    <property type="entry name" value="BLL4334 PROTEIN"/>
    <property type="match status" value="1"/>
</dbReference>
<proteinExistence type="predicted"/>
<dbReference type="Pfam" id="PF08002">
    <property type="entry name" value="DUF1697"/>
    <property type="match status" value="1"/>
</dbReference>
<organism evidence="1">
    <name type="scientific">Caulobacter sp. 73W</name>
    <dbReference type="NCBI Taxonomy" id="3161137"/>
    <lineage>
        <taxon>Bacteria</taxon>
        <taxon>Pseudomonadati</taxon>
        <taxon>Pseudomonadota</taxon>
        <taxon>Alphaproteobacteria</taxon>
        <taxon>Caulobacterales</taxon>
        <taxon>Caulobacteraceae</taxon>
        <taxon>Caulobacter</taxon>
    </lineage>
</organism>
<dbReference type="AlphaFoldDB" id="A0AB39KPZ1"/>